<feature type="domain" description="ABC transmembrane type-1" evidence="11">
    <location>
        <begin position="816"/>
        <end position="1090"/>
    </location>
</feature>
<dbReference type="PROSITE" id="PS50929">
    <property type="entry name" value="ABC_TM1F"/>
    <property type="match status" value="2"/>
</dbReference>
<feature type="transmembrane region" description="Helical" evidence="9">
    <location>
        <begin position="199"/>
        <end position="219"/>
    </location>
</feature>
<feature type="transmembrane region" description="Helical" evidence="9">
    <location>
        <begin position="461"/>
        <end position="483"/>
    </location>
</feature>
<evidence type="ECO:0000259" key="10">
    <source>
        <dbReference type="PROSITE" id="PS50893"/>
    </source>
</evidence>
<keyword evidence="6 9" id="KW-1133">Transmembrane helix</keyword>
<dbReference type="PROSITE" id="PS50893">
    <property type="entry name" value="ABC_TRANSPORTER_2"/>
    <property type="match status" value="2"/>
</dbReference>
<dbReference type="InterPro" id="IPR044726">
    <property type="entry name" value="ABCC_6TM_D2"/>
</dbReference>
<dbReference type="GO" id="GO:0005524">
    <property type="term" value="F:ATP binding"/>
    <property type="evidence" value="ECO:0007669"/>
    <property type="project" value="UniProtKB-KW"/>
</dbReference>
<proteinExistence type="predicted"/>
<dbReference type="InterPro" id="IPR044746">
    <property type="entry name" value="ABCC_6TM_D1"/>
</dbReference>
<evidence type="ECO:0000313" key="13">
    <source>
        <dbReference type="Proteomes" id="UP000016922"/>
    </source>
</evidence>
<dbReference type="Gene3D" id="3.40.50.300">
    <property type="entry name" value="P-loop containing nucleotide triphosphate hydrolases"/>
    <property type="match status" value="2"/>
</dbReference>
<dbReference type="SMART" id="SM00382">
    <property type="entry name" value="AAA"/>
    <property type="match status" value="2"/>
</dbReference>
<evidence type="ECO:0000256" key="3">
    <source>
        <dbReference type="ARBA" id="ARBA00022692"/>
    </source>
</evidence>
<dbReference type="InterPro" id="IPR003439">
    <property type="entry name" value="ABC_transporter-like_ATP-bd"/>
</dbReference>
<feature type="transmembrane region" description="Helical" evidence="9">
    <location>
        <begin position="849"/>
        <end position="878"/>
    </location>
</feature>
<dbReference type="InterPro" id="IPR036640">
    <property type="entry name" value="ABC1_TM_sf"/>
</dbReference>
<dbReference type="eggNOG" id="KOG0054">
    <property type="taxonomic scope" value="Eukaryota"/>
</dbReference>
<organism evidence="12 13">
    <name type="scientific">Glarea lozoyensis (strain ATCC 20868 / MF5171)</name>
    <dbReference type="NCBI Taxonomy" id="1116229"/>
    <lineage>
        <taxon>Eukaryota</taxon>
        <taxon>Fungi</taxon>
        <taxon>Dikarya</taxon>
        <taxon>Ascomycota</taxon>
        <taxon>Pezizomycotina</taxon>
        <taxon>Leotiomycetes</taxon>
        <taxon>Helotiales</taxon>
        <taxon>Helotiaceae</taxon>
        <taxon>Glarea</taxon>
    </lineage>
</organism>
<accession>S3D5J9</accession>
<dbReference type="OrthoDB" id="4139357at2759"/>
<keyword evidence="5" id="KW-0067">ATP-binding</keyword>
<dbReference type="OMA" id="DINIAHV"/>
<evidence type="ECO:0000256" key="7">
    <source>
        <dbReference type="ARBA" id="ARBA00023136"/>
    </source>
</evidence>
<comment type="subcellular location">
    <subcellularLocation>
        <location evidence="1">Membrane</location>
        <topology evidence="1">Multi-pass membrane protein</topology>
    </subcellularLocation>
</comment>
<keyword evidence="2" id="KW-0813">Transport</keyword>
<dbReference type="KEGG" id="glz:GLAREA_06057"/>
<evidence type="ECO:0000256" key="5">
    <source>
        <dbReference type="ARBA" id="ARBA00022840"/>
    </source>
</evidence>
<dbReference type="PANTHER" id="PTHR24223:SF345">
    <property type="entry name" value="ABC MULTIDRUG TRANSPORTER (EUROFUNG)"/>
    <property type="match status" value="1"/>
</dbReference>
<dbReference type="HOGENOM" id="CLU_000604_27_5_1"/>
<feature type="domain" description="ABC transporter" evidence="10">
    <location>
        <begin position="1128"/>
        <end position="1389"/>
    </location>
</feature>
<reference evidence="12 13" key="1">
    <citation type="journal article" date="2013" name="BMC Genomics">
        <title>Genomics-driven discovery of the pneumocandin biosynthetic gene cluster in the fungus Glarea lozoyensis.</title>
        <authorList>
            <person name="Chen L."/>
            <person name="Yue Q."/>
            <person name="Zhang X."/>
            <person name="Xiang M."/>
            <person name="Wang C."/>
            <person name="Li S."/>
            <person name="Che Y."/>
            <person name="Ortiz-Lopez F.J."/>
            <person name="Bills G.F."/>
            <person name="Liu X."/>
            <person name="An Z."/>
        </authorList>
    </citation>
    <scope>NUCLEOTIDE SEQUENCE [LARGE SCALE GENOMIC DNA]</scope>
    <source>
        <strain evidence="13">ATCC 20868 / MF5171</strain>
    </source>
</reference>
<dbReference type="SUPFAM" id="SSF90123">
    <property type="entry name" value="ABC transporter transmembrane region"/>
    <property type="match status" value="2"/>
</dbReference>
<dbReference type="Proteomes" id="UP000016922">
    <property type="component" value="Unassembled WGS sequence"/>
</dbReference>
<dbReference type="InterPro" id="IPR003593">
    <property type="entry name" value="AAA+_ATPase"/>
</dbReference>
<feature type="domain" description="ABC transporter" evidence="10">
    <location>
        <begin position="531"/>
        <end position="767"/>
    </location>
</feature>
<keyword evidence="7 9" id="KW-0472">Membrane</keyword>
<evidence type="ECO:0000313" key="12">
    <source>
        <dbReference type="EMBL" id="EPE33045.1"/>
    </source>
</evidence>
<evidence type="ECO:0000256" key="9">
    <source>
        <dbReference type="SAM" id="Phobius"/>
    </source>
</evidence>
<name>S3D5J9_GLAL2</name>
<evidence type="ECO:0000256" key="8">
    <source>
        <dbReference type="SAM" id="MobiDB-lite"/>
    </source>
</evidence>
<dbReference type="FunFam" id="1.20.1560.10:FF:000329">
    <property type="entry name" value="p-loop containing nucleoside triphosphate hydrolase protein"/>
    <property type="match status" value="1"/>
</dbReference>
<feature type="transmembrane region" description="Helical" evidence="9">
    <location>
        <begin position="37"/>
        <end position="58"/>
    </location>
</feature>
<dbReference type="PROSITE" id="PS00211">
    <property type="entry name" value="ABC_TRANSPORTER_1"/>
    <property type="match status" value="1"/>
</dbReference>
<keyword evidence="3 9" id="KW-0812">Transmembrane</keyword>
<keyword evidence="4" id="KW-0547">Nucleotide-binding</keyword>
<dbReference type="PANTHER" id="PTHR24223">
    <property type="entry name" value="ATP-BINDING CASSETTE SUB-FAMILY C"/>
    <property type="match status" value="1"/>
</dbReference>
<evidence type="ECO:0000256" key="1">
    <source>
        <dbReference type="ARBA" id="ARBA00004141"/>
    </source>
</evidence>
<dbReference type="InterPro" id="IPR017871">
    <property type="entry name" value="ABC_transporter-like_CS"/>
</dbReference>
<dbReference type="CDD" id="cd18580">
    <property type="entry name" value="ABC_6TM_ABCC_D2"/>
    <property type="match status" value="1"/>
</dbReference>
<feature type="region of interest" description="Disordered" evidence="8">
    <location>
        <begin position="509"/>
        <end position="528"/>
    </location>
</feature>
<dbReference type="EMBL" id="KE145358">
    <property type="protein sequence ID" value="EPE33045.1"/>
    <property type="molecule type" value="Genomic_DNA"/>
</dbReference>
<dbReference type="GO" id="GO:0016887">
    <property type="term" value="F:ATP hydrolysis activity"/>
    <property type="evidence" value="ECO:0007669"/>
    <property type="project" value="InterPro"/>
</dbReference>
<dbReference type="InterPro" id="IPR027417">
    <property type="entry name" value="P-loop_NTPase"/>
</dbReference>
<evidence type="ECO:0000256" key="4">
    <source>
        <dbReference type="ARBA" id="ARBA00022741"/>
    </source>
</evidence>
<feature type="transmembrane region" description="Helical" evidence="9">
    <location>
        <begin position="940"/>
        <end position="964"/>
    </location>
</feature>
<dbReference type="SUPFAM" id="SSF52540">
    <property type="entry name" value="P-loop containing nucleoside triphosphate hydrolases"/>
    <property type="match status" value="2"/>
</dbReference>
<gene>
    <name evidence="12" type="ORF">GLAREA_06057</name>
</gene>
<dbReference type="CDD" id="cd03250">
    <property type="entry name" value="ABCC_MRP_domain1"/>
    <property type="match status" value="1"/>
</dbReference>
<dbReference type="RefSeq" id="XP_008079662.1">
    <property type="nucleotide sequence ID" value="XM_008081471.1"/>
</dbReference>
<dbReference type="GO" id="GO:0140359">
    <property type="term" value="F:ABC-type transporter activity"/>
    <property type="evidence" value="ECO:0007669"/>
    <property type="project" value="InterPro"/>
</dbReference>
<feature type="transmembrane region" description="Helical" evidence="9">
    <location>
        <begin position="245"/>
        <end position="265"/>
    </location>
</feature>
<keyword evidence="12" id="KW-0378">Hydrolase</keyword>
<feature type="transmembrane region" description="Helical" evidence="9">
    <location>
        <begin position="1033"/>
        <end position="1056"/>
    </location>
</feature>
<evidence type="ECO:0000256" key="6">
    <source>
        <dbReference type="ARBA" id="ARBA00022989"/>
    </source>
</evidence>
<feature type="transmembrane region" description="Helical" evidence="9">
    <location>
        <begin position="12"/>
        <end position="31"/>
    </location>
</feature>
<dbReference type="InterPro" id="IPR050173">
    <property type="entry name" value="ABC_transporter_C-like"/>
</dbReference>
<dbReference type="InterPro" id="IPR011527">
    <property type="entry name" value="ABC1_TM_dom"/>
</dbReference>
<dbReference type="Gene3D" id="1.20.1560.10">
    <property type="entry name" value="ABC transporter type 1, transmembrane domain"/>
    <property type="match status" value="2"/>
</dbReference>
<feature type="domain" description="ABC transmembrane type-1" evidence="11">
    <location>
        <begin position="212"/>
        <end position="488"/>
    </location>
</feature>
<evidence type="ECO:0000259" key="11">
    <source>
        <dbReference type="PROSITE" id="PS50929"/>
    </source>
</evidence>
<feature type="transmembrane region" description="Helical" evidence="9">
    <location>
        <begin position="425"/>
        <end position="449"/>
    </location>
</feature>
<dbReference type="Pfam" id="PF00664">
    <property type="entry name" value="ABC_membrane"/>
    <property type="match status" value="2"/>
</dbReference>
<evidence type="ECO:0000256" key="2">
    <source>
        <dbReference type="ARBA" id="ARBA00022448"/>
    </source>
</evidence>
<dbReference type="Pfam" id="PF00005">
    <property type="entry name" value="ABC_tran"/>
    <property type="match status" value="2"/>
</dbReference>
<dbReference type="CDD" id="cd18579">
    <property type="entry name" value="ABC_6TM_ABCC_D1"/>
    <property type="match status" value="1"/>
</dbReference>
<protein>
    <submittedName>
        <fullName evidence="12">p-loop containing nucleoside triphosphate hydrolase</fullName>
    </submittedName>
</protein>
<feature type="transmembrane region" description="Helical" evidence="9">
    <location>
        <begin position="816"/>
        <end position="837"/>
    </location>
</feature>
<dbReference type="GO" id="GO:0016020">
    <property type="term" value="C:membrane"/>
    <property type="evidence" value="ECO:0007669"/>
    <property type="project" value="UniProtKB-SubCell"/>
</dbReference>
<keyword evidence="13" id="KW-1185">Reference proteome</keyword>
<dbReference type="GeneID" id="19465111"/>
<sequence length="1393" mass="154331">MNNVLSWQGRSKAALGILLFFFLLKYIAPLLVQHDFIFVTSLLASSVAAFGLSLLLVLEQQRSPKPSDPAVIYLSVSLICDTILLTMPSGFQASHPVFARGLIHCILLLLECCKKNYLFGMSSNSQSPEELHSMFGRLLYTWINPILLQGYKRLLVDQDLPALSRDMKPEFTRNAMIQTWSRRAKPETKKSLPVALFRCVRRAFLAAVIPRIFSIFFRYSQPILIKESIRYVVADSSGPENHRGYWLIVSAIGIYVGLALSTAIYQNCINRLKLVTKSALVGIIYTKIMESPSIAYDNGEAITLMSTDADSLDGIGEIVHETWAQVIEVLVGIRLLALEVGWIWPLPLFLIYLCSHMSRFVAQHLQPRQKAWNSATQSRIAATSAFISAMKVVKMLGLQESLTHRVQYLRREEIWVASKLRWVMVYYNASANALGIFSPAVTLAIFAMISQAHGVDLDTETAFTTVAILSMVTNPANMVMTIVPRAVGAFAGFERIQSFLIRPSLQDNRGSLPKSTTSKLAWDPSSGNRSIPGPALQIRQLRIGHKEGILNNINLEVPSNSLTIISGPTGSGKSTLLRALIGEVVHVSGSVALTTRQIAYCAQKPWLPSGTIKGAIFGASDIDDAVTHDLEAWYRTVIKVCCLTHDFDSLADGDQTQIGSRGLNLSGGQRQRVTLARALFARCKILLLDDTFSGLDGDTERTVFDNLFGPAGLVRQLKTTTILVSNSSQYFQFADHVVVLGNHGIIDQGNWHSIKVKAESIAKFASKNYLKDNATTSATFEKLVRAKDEAEIDLARQSGDSALYGYYLKFVGSKNFLLLFICTASYSFFITIPQYWLQLWTESSGSNTGFYISGFLFLSFMSWISTSTQMWIVVIRLAPQSGSRLHERLLNVITKAPLSYFSQTSDGSTLNSQDIQLIDKQLPSALQTIVTQICKLSMQIIVLFTAQKWLAVCVPACMIVVYIVQKVYLRTSRQLRFLELEARAGVFSSYLETIEGLETIRAFGWSNAVKEDNITSVDNAQRPEYLLLCLQRWLNIVLDFLAAAIATGVVIIAIVYRDRVSGTQVGIALNIMLVANTTLLKLVENWTTLEISLGAIARLKTLEKTTPLEGGEGSFLDPAESWPSKGKIEFKDITASYVSDSIALRNLSLTISSGQKIIVCGRTGSGKSTLLLTLLRLLDLQHGHIIIDGIDIKEVRLDVLRQRCFITVSQDPLLLANETLRFNLDPDTILSNESLIAILQRTNLWSHLLRGTAEVEEWSNTESGFAIESQHNILDEKLSMFSELSVGQGQLFALCRALVKAQTAQSFSRKPVVLLDEVTSSLDPTTESIIHGIIDDEFTQKGHTVICVAHRIEVLAKHTKPGRDAVVLLGDGRLQEVITDLSQTTLENLGRLD</sequence>